<protein>
    <submittedName>
        <fullName evidence="4">Endo/exonuclease/phosphatase domain-containing protein</fullName>
    </submittedName>
</protein>
<accession>A0A3P8A3S7</accession>
<evidence type="ECO:0000256" key="1">
    <source>
        <dbReference type="SAM" id="SignalP"/>
    </source>
</evidence>
<dbReference type="WBParaSite" id="HPBE_0001057201-mRNA-1">
    <property type="protein sequence ID" value="HPBE_0001057201-mRNA-1"/>
    <property type="gene ID" value="HPBE_0001057201"/>
</dbReference>
<reference evidence="4" key="2">
    <citation type="submission" date="2019-09" db="UniProtKB">
        <authorList>
            <consortium name="WormBaseParasite"/>
        </authorList>
    </citation>
    <scope>IDENTIFICATION</scope>
</reference>
<proteinExistence type="predicted"/>
<gene>
    <name evidence="2" type="ORF">HPBE_LOCUS10573</name>
</gene>
<keyword evidence="1" id="KW-0732">Signal</keyword>
<feature type="chain" id="PRO_5044551614" evidence="1">
    <location>
        <begin position="17"/>
        <end position="406"/>
    </location>
</feature>
<name>A0A183FRT2_HELPZ</name>
<accession>A0A183FRT2</accession>
<feature type="signal peptide" evidence="1">
    <location>
        <begin position="1"/>
        <end position="16"/>
    </location>
</feature>
<evidence type="ECO:0000313" key="3">
    <source>
        <dbReference type="Proteomes" id="UP000050761"/>
    </source>
</evidence>
<evidence type="ECO:0000313" key="2">
    <source>
        <dbReference type="EMBL" id="VDO85553.1"/>
    </source>
</evidence>
<dbReference type="Gene3D" id="3.15.10.10">
    <property type="entry name" value="Bactericidal permeability-increasing protein, domain 1"/>
    <property type="match status" value="1"/>
</dbReference>
<organism evidence="3 4">
    <name type="scientific">Heligmosomoides polygyrus</name>
    <name type="common">Parasitic roundworm</name>
    <dbReference type="NCBI Taxonomy" id="6339"/>
    <lineage>
        <taxon>Eukaryota</taxon>
        <taxon>Metazoa</taxon>
        <taxon>Ecdysozoa</taxon>
        <taxon>Nematoda</taxon>
        <taxon>Chromadorea</taxon>
        <taxon>Rhabditida</taxon>
        <taxon>Rhabditina</taxon>
        <taxon>Rhabditomorpha</taxon>
        <taxon>Strongyloidea</taxon>
        <taxon>Heligmosomidae</taxon>
        <taxon>Heligmosomoides</taxon>
    </lineage>
</organism>
<keyword evidence="3" id="KW-1185">Reference proteome</keyword>
<dbReference type="EMBL" id="UZAH01026808">
    <property type="protein sequence ID" value="VDO85553.1"/>
    <property type="molecule type" value="Genomic_DNA"/>
</dbReference>
<dbReference type="SUPFAM" id="SSF55394">
    <property type="entry name" value="Bactericidal permeability-increasing protein, BPI"/>
    <property type="match status" value="1"/>
</dbReference>
<dbReference type="OrthoDB" id="5832776at2759"/>
<dbReference type="InterPro" id="IPR017943">
    <property type="entry name" value="Bactericidal_perm-incr_a/b_dom"/>
</dbReference>
<dbReference type="GO" id="GO:0008289">
    <property type="term" value="F:lipid binding"/>
    <property type="evidence" value="ECO:0007669"/>
    <property type="project" value="InterPro"/>
</dbReference>
<reference evidence="2 3" key="1">
    <citation type="submission" date="2018-11" db="EMBL/GenBank/DDBJ databases">
        <authorList>
            <consortium name="Pathogen Informatics"/>
        </authorList>
    </citation>
    <scope>NUCLEOTIDE SEQUENCE [LARGE SCALE GENOMIC DNA]</scope>
</reference>
<dbReference type="AlphaFoldDB" id="A0A183FRT2"/>
<sequence>MTLLLLLLAFVTVGSGYFSSEKRISHVPMSVTPRGATENCPLLRAEPNTDTRMQETGPCDRPPMEIPCHITWLMMLHVSRDNAMEPTHTRKVRRIWKLCKNSRNVNKTLVAALNVDALSGRSFELAETLERGKIDLCVVQETRTQDTSTINVHEPVTLTISPKIWNLLETKAALITNTVKSIQFPEKDEKVSKLLKYKVWDGHFEQFAVPKSGVTFEDMNNGVHLRMKNVQFRGSIQARLYIGGKLGHIRVSGGIKVSSSNAELDIVLAWNDFTFTPTVAMNSNLRIDFEHHLRRFNAIRSHVQKLATKAVNKKVPEKLVEVIQKELNPRLQKLKQKLVAKGITQYDIEWTVQNQNLRSMTDVDVTCVEPVAKCEGLSCSYCTDVDVNPAKSGGGGDVFHNCIPGF</sequence>
<dbReference type="Proteomes" id="UP000050761">
    <property type="component" value="Unassembled WGS sequence"/>
</dbReference>
<evidence type="ECO:0000313" key="4">
    <source>
        <dbReference type="WBParaSite" id="HPBE_0001057201-mRNA-1"/>
    </source>
</evidence>